<feature type="transmembrane region" description="Helical" evidence="1">
    <location>
        <begin position="136"/>
        <end position="160"/>
    </location>
</feature>
<feature type="transmembrane region" description="Helical" evidence="1">
    <location>
        <begin position="57"/>
        <end position="75"/>
    </location>
</feature>
<evidence type="ECO:0008006" key="4">
    <source>
        <dbReference type="Google" id="ProtNLM"/>
    </source>
</evidence>
<organism evidence="2 3">
    <name type="scientific">Blastococcus carthaginiensis</name>
    <dbReference type="NCBI Taxonomy" id="3050034"/>
    <lineage>
        <taxon>Bacteria</taxon>
        <taxon>Bacillati</taxon>
        <taxon>Actinomycetota</taxon>
        <taxon>Actinomycetes</taxon>
        <taxon>Geodermatophilales</taxon>
        <taxon>Geodermatophilaceae</taxon>
        <taxon>Blastococcus</taxon>
    </lineage>
</organism>
<evidence type="ECO:0000313" key="3">
    <source>
        <dbReference type="Proteomes" id="UP001233673"/>
    </source>
</evidence>
<protein>
    <recommendedName>
        <fullName evidence="4">ABC transporter permease</fullName>
    </recommendedName>
</protein>
<feature type="transmembrane region" description="Helical" evidence="1">
    <location>
        <begin position="167"/>
        <end position="190"/>
    </location>
</feature>
<comment type="caution">
    <text evidence="2">The sequence shown here is derived from an EMBL/GenBank/DDBJ whole genome shotgun (WGS) entry which is preliminary data.</text>
</comment>
<accession>A0ABT9IJU2</accession>
<evidence type="ECO:0000313" key="2">
    <source>
        <dbReference type="EMBL" id="MDP5185409.1"/>
    </source>
</evidence>
<gene>
    <name evidence="2" type="ORF">QOZ88_22480</name>
</gene>
<evidence type="ECO:0000256" key="1">
    <source>
        <dbReference type="SAM" id="Phobius"/>
    </source>
</evidence>
<dbReference type="Proteomes" id="UP001233673">
    <property type="component" value="Unassembled WGS sequence"/>
</dbReference>
<proteinExistence type="predicted"/>
<keyword evidence="1" id="KW-1133">Transmembrane helix</keyword>
<sequence>MNRILAAARLHLIHPLVIFGVPWLVGGIAFAINWALWATAGLDGASDGDAFTGGVSSLYITVAVAFVQAVTQLLPYAMGISVSRRTFYLATALVAVAQALVFGIALAVLTALEEATGGWGAGLEFWAPAAMNVDSFALQVLLSGAPMLALMFIGIGMGVLYKRWGQLAVWGLILGTLVVVGGLAVLLTAFEAWASLGRWFGDQSITTLAAGLPLLLTVAVAGLSWLGLRRVVP</sequence>
<keyword evidence="1" id="KW-0812">Transmembrane</keyword>
<keyword evidence="3" id="KW-1185">Reference proteome</keyword>
<keyword evidence="1" id="KW-0472">Membrane</keyword>
<feature type="transmembrane region" description="Helical" evidence="1">
    <location>
        <begin position="210"/>
        <end position="228"/>
    </location>
</feature>
<dbReference type="EMBL" id="JASNFN010000048">
    <property type="protein sequence ID" value="MDP5185409.1"/>
    <property type="molecule type" value="Genomic_DNA"/>
</dbReference>
<reference evidence="3" key="1">
    <citation type="submission" date="2023-05" db="EMBL/GenBank/DDBJ databases">
        <title>Draft genome of Pseudofrankia sp. BMG5.37.</title>
        <authorList>
            <person name="Gtari M."/>
            <person name="Ghodhbane F."/>
            <person name="Sbissi I."/>
        </authorList>
    </citation>
    <scope>NUCLEOTIDE SEQUENCE [LARGE SCALE GENOMIC DNA]</scope>
    <source>
        <strain evidence="3">BMG 814</strain>
    </source>
</reference>
<dbReference type="RefSeq" id="WP_306001912.1">
    <property type="nucleotide sequence ID" value="NZ_JASNFN010000048.1"/>
</dbReference>
<name>A0ABT9IJU2_9ACTN</name>
<feature type="transmembrane region" description="Helical" evidence="1">
    <location>
        <begin position="87"/>
        <end position="112"/>
    </location>
</feature>
<feature type="transmembrane region" description="Helical" evidence="1">
    <location>
        <begin position="12"/>
        <end position="37"/>
    </location>
</feature>